<evidence type="ECO:0000313" key="2">
    <source>
        <dbReference type="EMBL" id="MBK1631679.1"/>
    </source>
</evidence>
<dbReference type="InterPro" id="IPR025375">
    <property type="entry name" value="DUF4365"/>
</dbReference>
<feature type="domain" description="DUF4365" evidence="1">
    <location>
        <begin position="8"/>
        <end position="153"/>
    </location>
</feature>
<comment type="caution">
    <text evidence="2">The sequence shown here is derived from an EMBL/GenBank/DDBJ whole genome shotgun (WGS) entry which is preliminary data.</text>
</comment>
<dbReference type="EMBL" id="NRRV01000030">
    <property type="protein sequence ID" value="MBK1631679.1"/>
    <property type="molecule type" value="Genomic_DNA"/>
</dbReference>
<keyword evidence="3" id="KW-1185">Reference proteome</keyword>
<sequence length="156" mass="17237">MDANTRKERFSLAYIAAVAAKAGFDVVEPSVDVDSIDGALISHAGRRPRIEFQAKATARDVLGDDDIGFPLPIKNYDDLRAEVIVPRILILVVLPQAEDAWLTHSEEELVLRHCGYYLSLAGLPERDNSASVTVRIPRENRFDPNRLAALMNLAAL</sequence>
<gene>
    <name evidence="2" type="ORF">CKO31_13170</name>
</gene>
<proteinExistence type="predicted"/>
<organism evidence="2 3">
    <name type="scientific">Thiohalocapsa halophila</name>
    <dbReference type="NCBI Taxonomy" id="69359"/>
    <lineage>
        <taxon>Bacteria</taxon>
        <taxon>Pseudomonadati</taxon>
        <taxon>Pseudomonadota</taxon>
        <taxon>Gammaproteobacteria</taxon>
        <taxon>Chromatiales</taxon>
        <taxon>Chromatiaceae</taxon>
        <taxon>Thiohalocapsa</taxon>
    </lineage>
</organism>
<protein>
    <recommendedName>
        <fullName evidence="1">DUF4365 domain-containing protein</fullName>
    </recommendedName>
</protein>
<name>A0ABS1CIH7_9GAMM</name>
<dbReference type="Proteomes" id="UP000748752">
    <property type="component" value="Unassembled WGS sequence"/>
</dbReference>
<evidence type="ECO:0000313" key="3">
    <source>
        <dbReference type="Proteomes" id="UP000748752"/>
    </source>
</evidence>
<accession>A0ABS1CIH7</accession>
<evidence type="ECO:0000259" key="1">
    <source>
        <dbReference type="Pfam" id="PF14280"/>
    </source>
</evidence>
<dbReference type="Pfam" id="PF14280">
    <property type="entry name" value="DUF4365"/>
    <property type="match status" value="1"/>
</dbReference>
<reference evidence="2 3" key="1">
    <citation type="journal article" date="2020" name="Microorganisms">
        <title>Osmotic Adaptation and Compatible Solute Biosynthesis of Phototrophic Bacteria as Revealed from Genome Analyses.</title>
        <authorList>
            <person name="Imhoff J.F."/>
            <person name="Rahn T."/>
            <person name="Kunzel S."/>
            <person name="Keller A."/>
            <person name="Neulinger S.C."/>
        </authorList>
    </citation>
    <scope>NUCLEOTIDE SEQUENCE [LARGE SCALE GENOMIC DNA]</scope>
    <source>
        <strain evidence="2 3">DSM 6210</strain>
    </source>
</reference>